<dbReference type="Proteomes" id="UP000077519">
    <property type="component" value="Unassembled WGS sequence"/>
</dbReference>
<comment type="caution">
    <text evidence="1">The sequence shown here is derived from an EMBL/GenBank/DDBJ whole genome shotgun (WGS) entry which is preliminary data.</text>
</comment>
<dbReference type="InterPro" id="IPR025859">
    <property type="entry name" value="AurF/CmlI"/>
</dbReference>
<dbReference type="GO" id="GO:0016491">
    <property type="term" value="F:oxidoreductase activity"/>
    <property type="evidence" value="ECO:0007669"/>
    <property type="project" value="InterPro"/>
</dbReference>
<accession>A0A177Y7B1</accession>
<dbReference type="Pfam" id="PF11583">
    <property type="entry name" value="AurF"/>
    <property type="match status" value="1"/>
</dbReference>
<evidence type="ECO:0000313" key="2">
    <source>
        <dbReference type="Proteomes" id="UP000077519"/>
    </source>
</evidence>
<evidence type="ECO:0000313" key="1">
    <source>
        <dbReference type="EMBL" id="OAK51099.1"/>
    </source>
</evidence>
<sequence>MIEHPSLPEYDATDPVESAVVKRLAGNWEHRATVKKAEPDLDDLFDPAKHDFPEALIPFAEHDTYRELPEARREKLRAWGWIAYNKNVMDVEQQVVNPGFSLLAQDAFETGLGDTLAVAVTQAMVDEQYHTLMHLNASVLTRRRRGWPLRTQSLPFSATVRRRQKAQLTAPDSESAALSALAFTTVAEISITSYLDLIEDNELVQPVNRATVKLHNRDEYCHASIADDLAGIVFEKLDDRGRRSFLDGLKDGMDAFSSTDFSTWRAILRQEEVPDFERMLNEVESDGSRRQLIQDYSGIRALCRKLDVEDEIGIDWA</sequence>
<dbReference type="AlphaFoldDB" id="A0A177Y7B1"/>
<dbReference type="RefSeq" id="WP_068432480.1">
    <property type="nucleotide sequence ID" value="NZ_LVHI01000041.1"/>
</dbReference>
<gene>
    <name evidence="1" type="ORF">A3K89_14280</name>
</gene>
<protein>
    <submittedName>
        <fullName evidence="1">N-oxidase</fullName>
    </submittedName>
</protein>
<dbReference type="EMBL" id="LVHI01000041">
    <property type="protein sequence ID" value="OAK51099.1"/>
    <property type="molecule type" value="Genomic_DNA"/>
</dbReference>
<dbReference type="Gene3D" id="1.10.620.20">
    <property type="entry name" value="Ribonucleotide Reductase, subunit A"/>
    <property type="match status" value="1"/>
</dbReference>
<reference evidence="1 2" key="1">
    <citation type="submission" date="2016-03" db="EMBL/GenBank/DDBJ databases">
        <title>Genome sequence of Rhodococcus kyotonensis KB10.</title>
        <authorList>
            <person name="Jeong H."/>
            <person name="Hong C.E."/>
            <person name="Jo S.H."/>
            <person name="Park J.M."/>
        </authorList>
    </citation>
    <scope>NUCLEOTIDE SEQUENCE [LARGE SCALE GENOMIC DNA]</scope>
    <source>
        <strain evidence="1 2">KB10</strain>
    </source>
</reference>
<organism evidence="1 2">
    <name type="scientific">Rhodococcoides kyotonense</name>
    <dbReference type="NCBI Taxonomy" id="398843"/>
    <lineage>
        <taxon>Bacteria</taxon>
        <taxon>Bacillati</taxon>
        <taxon>Actinomycetota</taxon>
        <taxon>Actinomycetes</taxon>
        <taxon>Mycobacteriales</taxon>
        <taxon>Nocardiaceae</taxon>
        <taxon>Rhodococcoides</taxon>
    </lineage>
</organism>
<proteinExistence type="predicted"/>
<dbReference type="InterPro" id="IPR012348">
    <property type="entry name" value="RNR-like"/>
</dbReference>
<name>A0A177Y7B1_9NOCA</name>
<keyword evidence="2" id="KW-1185">Reference proteome</keyword>